<dbReference type="EMBL" id="KV454428">
    <property type="protein sequence ID" value="ODQ81171.1"/>
    <property type="molecule type" value="Genomic_DNA"/>
</dbReference>
<gene>
    <name evidence="1" type="ORF">BABINDRAFT_160567</name>
</gene>
<organism evidence="1 2">
    <name type="scientific">Babjeviella inositovora NRRL Y-12698</name>
    <dbReference type="NCBI Taxonomy" id="984486"/>
    <lineage>
        <taxon>Eukaryota</taxon>
        <taxon>Fungi</taxon>
        <taxon>Dikarya</taxon>
        <taxon>Ascomycota</taxon>
        <taxon>Saccharomycotina</taxon>
        <taxon>Pichiomycetes</taxon>
        <taxon>Serinales incertae sedis</taxon>
        <taxon>Babjeviella</taxon>
    </lineage>
</organism>
<dbReference type="RefSeq" id="XP_018986499.1">
    <property type="nucleotide sequence ID" value="XM_019128313.1"/>
</dbReference>
<dbReference type="GeneID" id="30146166"/>
<name>A0A1E3QU04_9ASCO</name>
<reference evidence="2" key="1">
    <citation type="submission" date="2016-05" db="EMBL/GenBank/DDBJ databases">
        <title>Comparative genomics of biotechnologically important yeasts.</title>
        <authorList>
            <consortium name="DOE Joint Genome Institute"/>
            <person name="Riley R."/>
            <person name="Haridas S."/>
            <person name="Wolfe K.H."/>
            <person name="Lopes M.R."/>
            <person name="Hittinger C.T."/>
            <person name="Goker M."/>
            <person name="Salamov A."/>
            <person name="Wisecaver J."/>
            <person name="Long T.M."/>
            <person name="Aerts A.L."/>
            <person name="Barry K."/>
            <person name="Choi C."/>
            <person name="Clum A."/>
            <person name="Coughlan A.Y."/>
            <person name="Deshpande S."/>
            <person name="Douglass A.P."/>
            <person name="Hanson S.J."/>
            <person name="Klenk H.-P."/>
            <person name="Labutti K."/>
            <person name="Lapidus A."/>
            <person name="Lindquist E."/>
            <person name="Lipzen A."/>
            <person name="Meier-Kolthoff J.P."/>
            <person name="Ohm R.A."/>
            <person name="Otillar R.P."/>
            <person name="Pangilinan J."/>
            <person name="Peng Y."/>
            <person name="Rokas A."/>
            <person name="Rosa C.A."/>
            <person name="Scheuner C."/>
            <person name="Sibirny A.A."/>
            <person name="Slot J.C."/>
            <person name="Stielow J.B."/>
            <person name="Sun H."/>
            <person name="Kurtzman C.P."/>
            <person name="Blackwell M."/>
            <person name="Grigoriev I.V."/>
            <person name="Jeffries T.W."/>
        </authorList>
    </citation>
    <scope>NUCLEOTIDE SEQUENCE [LARGE SCALE GENOMIC DNA]</scope>
    <source>
        <strain evidence="2">NRRL Y-12698</strain>
    </source>
</reference>
<proteinExistence type="predicted"/>
<protein>
    <submittedName>
        <fullName evidence="1">Uncharacterized protein</fullName>
    </submittedName>
</protein>
<accession>A0A1E3QU04</accession>
<keyword evidence="2" id="KW-1185">Reference proteome</keyword>
<sequence length="60" mass="6859">MNKSTIISIYRCLVWYPAMSLGTYQYLCAAKTQTNLPHSAEVGLGSNCYVIVCMYWLKFL</sequence>
<dbReference type="Proteomes" id="UP000094336">
    <property type="component" value="Unassembled WGS sequence"/>
</dbReference>
<evidence type="ECO:0000313" key="2">
    <source>
        <dbReference type="Proteomes" id="UP000094336"/>
    </source>
</evidence>
<evidence type="ECO:0000313" key="1">
    <source>
        <dbReference type="EMBL" id="ODQ81171.1"/>
    </source>
</evidence>
<dbReference type="AlphaFoldDB" id="A0A1E3QU04"/>